<dbReference type="SUPFAM" id="SSF56349">
    <property type="entry name" value="DNA breaking-rejoining enzymes"/>
    <property type="match status" value="1"/>
</dbReference>
<accession>A0A5E5BS48</accession>
<evidence type="ECO:0000313" key="2">
    <source>
        <dbReference type="EMBL" id="VVE88146.1"/>
    </source>
</evidence>
<dbReference type="Proteomes" id="UP000382040">
    <property type="component" value="Unassembled WGS sequence"/>
</dbReference>
<sequence>MRENSKYESNSYGIRRYFTPSSITASQTSKRKEVRARKRRMTPLTYKDLTDEQARQVQLHKVNEQTAANRATALRKFLSANKVGFEDVVGPEMRERFPDAIERFIKTLQDEGRTPRAISNTRAALRPWRDAVIHHDTIVAVEQRVGTPFVLALKGVLGDLPVGRVAKQAGIPSDMLRGWLIGKQPRGSNAQYILRFERFFGLEHESMVVLAGVRQKGQRTASDLRPAENQYNGRMFALTRQPYCAKPSENSPLRKQWYDYVRYKTSAVPMLKRTKRGKWRISPCPVHPETDANWWAFLDGKEVASARIAWAGVSSYLGWLALPEESGGKNIPADQLQTLAWLTAPEFLESYLDWMKERIGVRNQKTTQFLAFIASLVRPKFGYLWQSEKLLTTLPGAYSSDTWQALCERQLELTEQLTSAYHGEIEVSRDSFEPIRSIVQLSQPMEAMVDMIARMRANRPVGGAPSIAALWSRDMALIKLLLSNPLRKRNVAHLTWRADNTGELYQRGDGSWWIRIPKSKFKNRNGAAGDSVYDCGVQQSAWRDIESYLLVHRPVLLQFPSDLVFLTRVERGATSHRPWEQLGAQVHTLTARYIPESGGFGVHAFRHIVATSILKADGGTHKTAARVLNDRVATVEKHYDGLTSNDGTEQMTRLLNAQFSRM</sequence>
<dbReference type="InterPro" id="IPR013762">
    <property type="entry name" value="Integrase-like_cat_sf"/>
</dbReference>
<evidence type="ECO:0000313" key="3">
    <source>
        <dbReference type="Proteomes" id="UP000382040"/>
    </source>
</evidence>
<dbReference type="GO" id="GO:0003677">
    <property type="term" value="F:DNA binding"/>
    <property type="evidence" value="ECO:0007669"/>
    <property type="project" value="InterPro"/>
</dbReference>
<evidence type="ECO:0000256" key="1">
    <source>
        <dbReference type="ARBA" id="ARBA00023172"/>
    </source>
</evidence>
<protein>
    <recommendedName>
        <fullName evidence="4">Integrase</fullName>
    </recommendedName>
</protein>
<dbReference type="InterPro" id="IPR011010">
    <property type="entry name" value="DNA_brk_join_enz"/>
</dbReference>
<proteinExistence type="predicted"/>
<dbReference type="Gene3D" id="1.10.443.10">
    <property type="entry name" value="Intergrase catalytic core"/>
    <property type="match status" value="1"/>
</dbReference>
<dbReference type="EMBL" id="CABPST010000004">
    <property type="protein sequence ID" value="VVE88146.1"/>
    <property type="molecule type" value="Genomic_DNA"/>
</dbReference>
<dbReference type="AlphaFoldDB" id="A0A5E5BS48"/>
<name>A0A5E5BS48_9BURK</name>
<dbReference type="GO" id="GO:0006310">
    <property type="term" value="P:DNA recombination"/>
    <property type="evidence" value="ECO:0007669"/>
    <property type="project" value="UniProtKB-KW"/>
</dbReference>
<keyword evidence="3" id="KW-1185">Reference proteome</keyword>
<keyword evidence="1" id="KW-0233">DNA recombination</keyword>
<dbReference type="GO" id="GO:0015074">
    <property type="term" value="P:DNA integration"/>
    <property type="evidence" value="ECO:0007669"/>
    <property type="project" value="InterPro"/>
</dbReference>
<gene>
    <name evidence="2" type="ORF">PBR20603_02095</name>
</gene>
<reference evidence="2 3" key="1">
    <citation type="submission" date="2019-08" db="EMBL/GenBank/DDBJ databases">
        <authorList>
            <person name="Peeters C."/>
        </authorList>
    </citation>
    <scope>NUCLEOTIDE SEQUENCE [LARGE SCALE GENOMIC DNA]</scope>
    <source>
        <strain evidence="2 3">LMG 20603</strain>
    </source>
</reference>
<evidence type="ECO:0008006" key="4">
    <source>
        <dbReference type="Google" id="ProtNLM"/>
    </source>
</evidence>
<organism evidence="2 3">
    <name type="scientific">Pandoraea bronchicola</name>
    <dbReference type="NCBI Taxonomy" id="2508287"/>
    <lineage>
        <taxon>Bacteria</taxon>
        <taxon>Pseudomonadati</taxon>
        <taxon>Pseudomonadota</taxon>
        <taxon>Betaproteobacteria</taxon>
        <taxon>Burkholderiales</taxon>
        <taxon>Burkholderiaceae</taxon>
        <taxon>Pandoraea</taxon>
    </lineage>
</organism>